<gene>
    <name evidence="1" type="ORF">PPACK8108_LOCUS14016</name>
</gene>
<evidence type="ECO:0000313" key="2">
    <source>
        <dbReference type="Proteomes" id="UP001153365"/>
    </source>
</evidence>
<accession>A0AAV0B7H8</accession>
<protein>
    <submittedName>
        <fullName evidence="1">Expressed protein</fullName>
    </submittedName>
</protein>
<evidence type="ECO:0000313" key="1">
    <source>
        <dbReference type="EMBL" id="CAH7681426.1"/>
    </source>
</evidence>
<comment type="caution">
    <text evidence="1">The sequence shown here is derived from an EMBL/GenBank/DDBJ whole genome shotgun (WGS) entry which is preliminary data.</text>
</comment>
<dbReference type="EMBL" id="CALTRL010003559">
    <property type="protein sequence ID" value="CAH7681426.1"/>
    <property type="molecule type" value="Genomic_DNA"/>
</dbReference>
<feature type="non-terminal residue" evidence="1">
    <location>
        <position position="599"/>
    </location>
</feature>
<proteinExistence type="predicted"/>
<reference evidence="1" key="1">
    <citation type="submission" date="2022-06" db="EMBL/GenBank/DDBJ databases">
        <authorList>
            <consortium name="SYNGENTA / RWTH Aachen University"/>
        </authorList>
    </citation>
    <scope>NUCLEOTIDE SEQUENCE</scope>
</reference>
<keyword evidence="2" id="KW-1185">Reference proteome</keyword>
<organism evidence="1 2">
    <name type="scientific">Phakopsora pachyrhizi</name>
    <name type="common">Asian soybean rust disease fungus</name>
    <dbReference type="NCBI Taxonomy" id="170000"/>
    <lineage>
        <taxon>Eukaryota</taxon>
        <taxon>Fungi</taxon>
        <taxon>Dikarya</taxon>
        <taxon>Basidiomycota</taxon>
        <taxon>Pucciniomycotina</taxon>
        <taxon>Pucciniomycetes</taxon>
        <taxon>Pucciniales</taxon>
        <taxon>Phakopsoraceae</taxon>
        <taxon>Phakopsora</taxon>
    </lineage>
</organism>
<sequence>MKSNASPQSLRFYYFIAKFWYFLFVSVKCPDSFAASKLATESQNLGINIPQYRYDKSFDLNSADIREGSLQLERQVSSAGASAISKFDLNEFPADMGSPTSHNRIEKIDEAKYNLDFKRKTPEAVDASLIRQENVKPPCQTIELGMIAGSPMQYSKKAMITTKLPTENKFYVAPKTQVPNFFHPHSYWETFPSTPPTNIFIPHEKIYPDVVHFQPLGLARIPGVKIYNAGAKQKTLAADQQSKIGRHIALQSKENPSKDTLDTIKDLIWVEKKKSGPFDIEPKMTNWSPYNRVLFNFLEINLKYIMPGSLNEFIFKDSFLYIIKTFFWKEENGVFFIKEESLSEETFTRNFNSNNKRNPSWIDFSTIGLRLQSDKSPGELFSFRVVFQRLITYENMSEFFFTENIVQKIMPFFRNLKTRLSKKIFVNFRRKEVLVNIFLKRIWLGMTGFLAYVHLINSIIIESDCKMPLTYEQLVEKQEEAFNFFVELHEDAERLCVEQRVNVAKRFYTQQNFNNMSFEDIRKHSIDQILNSNIYNNHRVWIYVELWLIKCRPNLHKIAAQYSTDGSLITNSKFSGLLNKIGVLFFSGFFKHKQNIQKT</sequence>
<feature type="non-terminal residue" evidence="1">
    <location>
        <position position="1"/>
    </location>
</feature>
<dbReference type="Proteomes" id="UP001153365">
    <property type="component" value="Unassembled WGS sequence"/>
</dbReference>
<dbReference type="AlphaFoldDB" id="A0AAV0B7H8"/>
<name>A0AAV0B7H8_PHAPC</name>